<sequence length="116" mass="13823">MRHYQRKTDRGDMHLNIMKLAANEVINEQKKLCQAAREYDMCRNSFERFIARYRSDPENVSYGYVSTRQVFTEEQENRKQVRRAVDEILNLNWAHGCCSPNSNHYCIRINCNSNDD</sequence>
<proteinExistence type="predicted"/>
<dbReference type="Proteomes" id="UP001516400">
    <property type="component" value="Unassembled WGS sequence"/>
</dbReference>
<evidence type="ECO:0000313" key="1">
    <source>
        <dbReference type="EMBL" id="KAL3265720.1"/>
    </source>
</evidence>
<organism evidence="1 2">
    <name type="scientific">Cryptolaemus montrouzieri</name>
    <dbReference type="NCBI Taxonomy" id="559131"/>
    <lineage>
        <taxon>Eukaryota</taxon>
        <taxon>Metazoa</taxon>
        <taxon>Ecdysozoa</taxon>
        <taxon>Arthropoda</taxon>
        <taxon>Hexapoda</taxon>
        <taxon>Insecta</taxon>
        <taxon>Pterygota</taxon>
        <taxon>Neoptera</taxon>
        <taxon>Endopterygota</taxon>
        <taxon>Coleoptera</taxon>
        <taxon>Polyphaga</taxon>
        <taxon>Cucujiformia</taxon>
        <taxon>Coccinelloidea</taxon>
        <taxon>Coccinellidae</taxon>
        <taxon>Scymninae</taxon>
        <taxon>Scymnini</taxon>
        <taxon>Cryptolaemus</taxon>
    </lineage>
</organism>
<keyword evidence="2" id="KW-1185">Reference proteome</keyword>
<name>A0ABD2MHC0_9CUCU</name>
<accession>A0ABD2MHC0</accession>
<comment type="caution">
    <text evidence="1">The sequence shown here is derived from an EMBL/GenBank/DDBJ whole genome shotgun (WGS) entry which is preliminary data.</text>
</comment>
<dbReference type="EMBL" id="JABFTP020000001">
    <property type="protein sequence ID" value="KAL3265720.1"/>
    <property type="molecule type" value="Genomic_DNA"/>
</dbReference>
<dbReference type="AlphaFoldDB" id="A0ABD2MHC0"/>
<evidence type="ECO:0000313" key="2">
    <source>
        <dbReference type="Proteomes" id="UP001516400"/>
    </source>
</evidence>
<gene>
    <name evidence="1" type="ORF">HHI36_009923</name>
</gene>
<protein>
    <submittedName>
        <fullName evidence="1">Uncharacterized protein</fullName>
    </submittedName>
</protein>
<reference evidence="1 2" key="1">
    <citation type="journal article" date="2021" name="BMC Biol.">
        <title>Horizontally acquired antibacterial genes associated with adaptive radiation of ladybird beetles.</title>
        <authorList>
            <person name="Li H.S."/>
            <person name="Tang X.F."/>
            <person name="Huang Y.H."/>
            <person name="Xu Z.Y."/>
            <person name="Chen M.L."/>
            <person name="Du X.Y."/>
            <person name="Qiu B.Y."/>
            <person name="Chen P.T."/>
            <person name="Zhang W."/>
            <person name="Slipinski A."/>
            <person name="Escalona H.E."/>
            <person name="Waterhouse R.M."/>
            <person name="Zwick A."/>
            <person name="Pang H."/>
        </authorList>
    </citation>
    <scope>NUCLEOTIDE SEQUENCE [LARGE SCALE GENOMIC DNA]</scope>
    <source>
        <strain evidence="1">SYSU2018</strain>
    </source>
</reference>